<name>A0A2A2KGD3_9BILA</name>
<protein>
    <recommendedName>
        <fullName evidence="3">Tubulin-specific chaperone E</fullName>
    </recommendedName>
    <alternativeName>
        <fullName evidence="9">Tubulin-folding cofactor E</fullName>
    </alternativeName>
</protein>
<evidence type="ECO:0000313" key="12">
    <source>
        <dbReference type="Proteomes" id="UP000218231"/>
    </source>
</evidence>
<reference evidence="11 12" key="1">
    <citation type="journal article" date="2017" name="Curr. Biol.">
        <title>Genome architecture and evolution of a unichromosomal asexual nematode.</title>
        <authorList>
            <person name="Fradin H."/>
            <person name="Zegar C."/>
            <person name="Gutwein M."/>
            <person name="Lucas J."/>
            <person name="Kovtun M."/>
            <person name="Corcoran D."/>
            <person name="Baugh L.R."/>
            <person name="Kiontke K."/>
            <person name="Gunsalus K."/>
            <person name="Fitch D.H."/>
            <person name="Piano F."/>
        </authorList>
    </citation>
    <scope>NUCLEOTIDE SEQUENCE [LARGE SCALE GENOMIC DNA]</scope>
    <source>
        <strain evidence="11">PF1309</strain>
    </source>
</reference>
<comment type="subcellular location">
    <subcellularLocation>
        <location evidence="1">Cytoplasm</location>
    </subcellularLocation>
</comment>
<keyword evidence="5" id="KW-0433">Leucine-rich repeat</keyword>
<evidence type="ECO:0000256" key="9">
    <source>
        <dbReference type="ARBA" id="ARBA00030180"/>
    </source>
</evidence>
<dbReference type="PROSITE" id="PS51450">
    <property type="entry name" value="LRR"/>
    <property type="match status" value="2"/>
</dbReference>
<dbReference type="OrthoDB" id="5273213at2759"/>
<keyword evidence="6" id="KW-0677">Repeat</keyword>
<evidence type="ECO:0000256" key="6">
    <source>
        <dbReference type="ARBA" id="ARBA00022737"/>
    </source>
</evidence>
<dbReference type="STRING" id="2018661.A0A2A2KGD3"/>
<dbReference type="AlphaFoldDB" id="A0A2A2KGD3"/>
<accession>A0A2A2KGD3</accession>
<evidence type="ECO:0000259" key="10">
    <source>
        <dbReference type="PROSITE" id="PS50245"/>
    </source>
</evidence>
<dbReference type="SMART" id="SM01052">
    <property type="entry name" value="CAP_GLY"/>
    <property type="match status" value="1"/>
</dbReference>
<evidence type="ECO:0000256" key="7">
    <source>
        <dbReference type="ARBA" id="ARBA00023186"/>
    </source>
</evidence>
<dbReference type="SUPFAM" id="SSF52058">
    <property type="entry name" value="L domain-like"/>
    <property type="match status" value="1"/>
</dbReference>
<keyword evidence="12" id="KW-1185">Reference proteome</keyword>
<dbReference type="PANTHER" id="PTHR18849">
    <property type="entry name" value="LEUCINE RICH REPEAT PROTEIN"/>
    <property type="match status" value="1"/>
</dbReference>
<feature type="domain" description="CAP-Gly" evidence="10">
    <location>
        <begin position="21"/>
        <end position="65"/>
    </location>
</feature>
<dbReference type="SUPFAM" id="SSF74924">
    <property type="entry name" value="Cap-Gly domain"/>
    <property type="match status" value="1"/>
</dbReference>
<dbReference type="GO" id="GO:0007010">
    <property type="term" value="P:cytoskeleton organization"/>
    <property type="evidence" value="ECO:0007669"/>
    <property type="project" value="TreeGrafter"/>
</dbReference>
<evidence type="ECO:0000256" key="8">
    <source>
        <dbReference type="ARBA" id="ARBA00026055"/>
    </source>
</evidence>
<dbReference type="Pfam" id="PF01302">
    <property type="entry name" value="CAP_GLY"/>
    <property type="match status" value="1"/>
</dbReference>
<dbReference type="Gene3D" id="2.30.30.190">
    <property type="entry name" value="CAP Gly-rich-like domain"/>
    <property type="match status" value="1"/>
</dbReference>
<sequence length="483" mass="54724">MPSVGDRIDVEGNRGTLRYVGEVEGHSGMWYGIEWDNETRGKHDGQINARRYFHTRRPKNGSFIRPPAANFGVDFLTELKHRYEGHEMEEIDVSWNSKRVETVGMEKIFKKQSNIHNLVHIVLDNRLVSSAPPTETAPFPRCLELNLHGNLLHKWDDVRKILLLFPKLEELVLRKNQMDPFEDEGSTSSVFSTSIRRLVISDCNLSAKSISNLLLAFPSVSELISLGNGLSSFSAVEASARLTILDLENNSIRSFETIQGKFDRLTKLSLANCGISKIEIGSEGSRFSQLNVLNLKSNSIADWNSINELRNLRALQTLYIDCDQLQCEAGIHIHEVIIAKIPTLIDLNRFEVSAVERRSAEVRFINKYAGIAEEKRQPHKEDLDRLIKLHGPPSVDTAKQGLSVIKLPIQFGDRVLQRTLPLSMTVEKITELLCRLFCVQHSNKIRLELERSDDGQIVAMDNGLRELEHYSPEQGDTLRLVIS</sequence>
<keyword evidence="7" id="KW-0143">Chaperone</keyword>
<gene>
    <name evidence="11" type="ORF">WR25_09787</name>
</gene>
<evidence type="ECO:0000313" key="11">
    <source>
        <dbReference type="EMBL" id="PAV72932.1"/>
    </source>
</evidence>
<keyword evidence="4" id="KW-0963">Cytoplasm</keyword>
<dbReference type="PROSITE" id="PS50245">
    <property type="entry name" value="CAP_GLY_2"/>
    <property type="match status" value="1"/>
</dbReference>
<dbReference type="Gene3D" id="3.10.20.90">
    <property type="entry name" value="Phosphatidylinositol 3-kinase Catalytic Subunit, Chain A, domain 1"/>
    <property type="match status" value="1"/>
</dbReference>
<dbReference type="InterPro" id="IPR000938">
    <property type="entry name" value="CAP-Gly_domain"/>
</dbReference>
<comment type="caution">
    <text evidence="11">The sequence shown here is derived from an EMBL/GenBank/DDBJ whole genome shotgun (WGS) entry which is preliminary data.</text>
</comment>
<dbReference type="Gene3D" id="3.80.10.10">
    <property type="entry name" value="Ribonuclease Inhibitor"/>
    <property type="match status" value="2"/>
</dbReference>
<dbReference type="InterPro" id="IPR029071">
    <property type="entry name" value="Ubiquitin-like_domsf"/>
</dbReference>
<dbReference type="InterPro" id="IPR032675">
    <property type="entry name" value="LRR_dom_sf"/>
</dbReference>
<evidence type="ECO:0000256" key="1">
    <source>
        <dbReference type="ARBA" id="ARBA00004496"/>
    </source>
</evidence>
<comment type="subunit">
    <text evidence="8">Supercomplex made of cofactors A to E. Cofactors A and D function by capturing and stabilizing tubulin in a quasi-native conformation. Cofactor E binds to the cofactor D-tubulin complex; interaction with cofactor C then causes the release of tubulin polypeptides that are committed to the native state.</text>
</comment>
<evidence type="ECO:0000256" key="4">
    <source>
        <dbReference type="ARBA" id="ARBA00022490"/>
    </source>
</evidence>
<dbReference type="GO" id="GO:0005737">
    <property type="term" value="C:cytoplasm"/>
    <property type="evidence" value="ECO:0007669"/>
    <property type="project" value="UniProtKB-SubCell"/>
</dbReference>
<dbReference type="Proteomes" id="UP000218231">
    <property type="component" value="Unassembled WGS sequence"/>
</dbReference>
<evidence type="ECO:0000256" key="2">
    <source>
        <dbReference type="ARBA" id="ARBA00006286"/>
    </source>
</evidence>
<dbReference type="PANTHER" id="PTHR18849:SF0">
    <property type="entry name" value="CILIA- AND FLAGELLA-ASSOCIATED PROTEIN 410-RELATED"/>
    <property type="match status" value="1"/>
</dbReference>
<evidence type="ECO:0000256" key="5">
    <source>
        <dbReference type="ARBA" id="ARBA00022614"/>
    </source>
</evidence>
<proteinExistence type="inferred from homology"/>
<comment type="similarity">
    <text evidence="2">Belongs to the TBCE family.</text>
</comment>
<dbReference type="InterPro" id="IPR036859">
    <property type="entry name" value="CAP-Gly_dom_sf"/>
</dbReference>
<organism evidence="11 12">
    <name type="scientific">Diploscapter pachys</name>
    <dbReference type="NCBI Taxonomy" id="2018661"/>
    <lineage>
        <taxon>Eukaryota</taxon>
        <taxon>Metazoa</taxon>
        <taxon>Ecdysozoa</taxon>
        <taxon>Nematoda</taxon>
        <taxon>Chromadorea</taxon>
        <taxon>Rhabditida</taxon>
        <taxon>Rhabditina</taxon>
        <taxon>Rhabditomorpha</taxon>
        <taxon>Rhabditoidea</taxon>
        <taxon>Rhabditidae</taxon>
        <taxon>Diploscapter</taxon>
    </lineage>
</organism>
<evidence type="ECO:0000256" key="3">
    <source>
        <dbReference type="ARBA" id="ARBA00015004"/>
    </source>
</evidence>
<dbReference type="EMBL" id="LIAE01008680">
    <property type="protein sequence ID" value="PAV72932.1"/>
    <property type="molecule type" value="Genomic_DNA"/>
</dbReference>
<dbReference type="InterPro" id="IPR001611">
    <property type="entry name" value="Leu-rich_rpt"/>
</dbReference>
<dbReference type="FunFam" id="2.30.30.190:FF:000016">
    <property type="entry name" value="Tubulin-folding cofactor E"/>
    <property type="match status" value="1"/>
</dbReference>
<dbReference type="SUPFAM" id="SSF54236">
    <property type="entry name" value="Ubiquitin-like"/>
    <property type="match status" value="1"/>
</dbReference>